<dbReference type="Pfam" id="PF13183">
    <property type="entry name" value="Fer4_8"/>
    <property type="match status" value="1"/>
</dbReference>
<name>A0A381QS63_9ZZZZ</name>
<protein>
    <recommendedName>
        <fullName evidence="12">FAD-binding PCMH-type domain-containing protein</fullName>
    </recommendedName>
</protein>
<feature type="domain" description="FAD-binding PCMH-type" evidence="10">
    <location>
        <begin position="48"/>
        <end position="282"/>
    </location>
</feature>
<dbReference type="GO" id="GO:0008720">
    <property type="term" value="F:D-lactate dehydrogenase (NAD+) activity"/>
    <property type="evidence" value="ECO:0007669"/>
    <property type="project" value="TreeGrafter"/>
</dbReference>
<dbReference type="PROSITE" id="PS51387">
    <property type="entry name" value="FAD_PCMH"/>
    <property type="match status" value="1"/>
</dbReference>
<dbReference type="InterPro" id="IPR016164">
    <property type="entry name" value="FAD-linked_Oxase-like_C"/>
</dbReference>
<dbReference type="Gene3D" id="1.10.45.10">
    <property type="entry name" value="Vanillyl-alcohol Oxidase, Chain A, domain 4"/>
    <property type="match status" value="1"/>
</dbReference>
<gene>
    <name evidence="11" type="ORF">METZ01_LOCUS34412</name>
</gene>
<dbReference type="FunFam" id="3.30.70.2740:FF:000003">
    <property type="entry name" value="Oxidoreductase, FAD-binding, putative"/>
    <property type="match status" value="1"/>
</dbReference>
<sequence length="1034" mass="116656">MIPRLSPSESTPKFVQNFLEVLSKSEFSGDIHHDNGARIVTATDNSIYQVLPQAVVFPKNSRDIQTVLKIADQQRFSKSIKITARGGGTGTNGQSLTEGIVLDCSRYMNRIIESNFKEGWVCVEPGVVLDQLNEHLAPNKVFFAPDLSPSNRATLGGMVNTDACGKGSRIYGRTSDHVLELTCVLSNGEVLESVPLEPEALSEYKKKSGISANIFKIVDQVVSEKTDLIQEVFPRMRRFMTGYNLAKVYRNSGKNFNLNYLLSGSEGTLAVVSKAKLRLTPLPKHKSLLVVKYETFDDALSDAEMLLKSDPAAIETIDEKILSLAKEDEIYLKIKDFVADEKGKSGRKKRPTRTINLVEFCGSNKNHLEKQVTALCKTIDATNNKSGKATGYYRTVDPQEISNLWSLRKKGVGLLGNTKGERKPLPFVEDTAVPPENLADYIREFRTLLESYGLEYAMFGHVDVGCLHVRPALDLKNPEEESWIRELSDKVVELVKKYDGVMWGEHGRGFRSEYTAEFFGEELHQDLRRIKEAFDPNNRLNPGKIVTPLSHDDKVVPIEGPLRGHKDRQITPGLLKEYESAINCNGNGACFDYSPENVMCPSSRITRDRLHSPQGRAGMMREWLRLLSVNQQSGVSGKKPLGFLYNLLNKIQNSWRKKQGEYDFSHEVYESMAGCLACKACATQCPVHVDVPEFRSKFLDLYHGRYLRPLKDYLVGSTESFGRLFSQMPLLANALLSWPLSRMLLKNLIGLRDLPEYSPESVRRLLQKADAPAFDVDELILRTPEELERSVILLQDAFTSFYESQVVMDFYELLKQLDYTVYVAPFSPNGKPLHVKGFLKQFRKVVEKNTNWLSYAARCGIPLVGLDPSVVLTYRDEYLKILGENKLPFEVLLPQEFLVKKSKKLPGHVVSISKKIQEYQLLGHCTEKTGGQLSQELWQDVFEAFGLSLELIPVGCCGMAGTYGHETDHFEESRGIYNLSWSKKIPEDPLLRQNILASGFSCRSQVKRFEGFRPLHPLQALLREIISVNSFQNE</sequence>
<evidence type="ECO:0000259" key="10">
    <source>
        <dbReference type="PROSITE" id="PS51387"/>
    </source>
</evidence>
<proteinExistence type="predicted"/>
<dbReference type="SUPFAM" id="SSF55103">
    <property type="entry name" value="FAD-linked oxidases, C-terminal domain"/>
    <property type="match status" value="1"/>
</dbReference>
<evidence type="ECO:0000256" key="1">
    <source>
        <dbReference type="ARBA" id="ARBA00001974"/>
    </source>
</evidence>
<keyword evidence="6" id="KW-0560">Oxidoreductase</keyword>
<dbReference type="PROSITE" id="PS51379">
    <property type="entry name" value="4FE4S_FER_2"/>
    <property type="match status" value="1"/>
</dbReference>
<dbReference type="PANTHER" id="PTHR11748">
    <property type="entry name" value="D-LACTATE DEHYDROGENASE"/>
    <property type="match status" value="1"/>
</dbReference>
<dbReference type="InterPro" id="IPR016169">
    <property type="entry name" value="FAD-bd_PCMH_sub2"/>
</dbReference>
<evidence type="ECO:0000256" key="7">
    <source>
        <dbReference type="ARBA" id="ARBA00023004"/>
    </source>
</evidence>
<dbReference type="InterPro" id="IPR017900">
    <property type="entry name" value="4Fe4S_Fe_S_CS"/>
</dbReference>
<keyword evidence="5" id="KW-0274">FAD</keyword>
<dbReference type="GO" id="GO:0004458">
    <property type="term" value="F:D-lactate dehydrogenase (cytochrome) activity"/>
    <property type="evidence" value="ECO:0007669"/>
    <property type="project" value="TreeGrafter"/>
</dbReference>
<dbReference type="EMBL" id="UINC01001472">
    <property type="protein sequence ID" value="SUZ81558.1"/>
    <property type="molecule type" value="Genomic_DNA"/>
</dbReference>
<keyword evidence="8" id="KW-0411">Iron-sulfur</keyword>
<dbReference type="GO" id="GO:0071949">
    <property type="term" value="F:FAD binding"/>
    <property type="evidence" value="ECO:0007669"/>
    <property type="project" value="InterPro"/>
</dbReference>
<dbReference type="AlphaFoldDB" id="A0A381QS63"/>
<dbReference type="PROSITE" id="PS00198">
    <property type="entry name" value="4FE4S_FER_1"/>
    <property type="match status" value="1"/>
</dbReference>
<evidence type="ECO:0008006" key="12">
    <source>
        <dbReference type="Google" id="ProtNLM"/>
    </source>
</evidence>
<evidence type="ECO:0000256" key="8">
    <source>
        <dbReference type="ARBA" id="ARBA00023014"/>
    </source>
</evidence>
<dbReference type="InterPro" id="IPR016166">
    <property type="entry name" value="FAD-bd_PCMH"/>
</dbReference>
<dbReference type="InterPro" id="IPR017896">
    <property type="entry name" value="4Fe4S_Fe-S-bd"/>
</dbReference>
<evidence type="ECO:0000256" key="6">
    <source>
        <dbReference type="ARBA" id="ARBA00023002"/>
    </source>
</evidence>
<keyword evidence="7" id="KW-0408">Iron</keyword>
<dbReference type="SUPFAM" id="SSF56176">
    <property type="entry name" value="FAD-binding/transporter-associated domain-like"/>
    <property type="match status" value="1"/>
</dbReference>
<comment type="cofactor">
    <cofactor evidence="1">
        <name>FAD</name>
        <dbReference type="ChEBI" id="CHEBI:57692"/>
    </cofactor>
</comment>
<dbReference type="Gene3D" id="3.30.70.2740">
    <property type="match status" value="1"/>
</dbReference>
<evidence type="ECO:0000256" key="2">
    <source>
        <dbReference type="ARBA" id="ARBA00022485"/>
    </source>
</evidence>
<evidence type="ECO:0000313" key="11">
    <source>
        <dbReference type="EMBL" id="SUZ81558.1"/>
    </source>
</evidence>
<dbReference type="GO" id="GO:0051539">
    <property type="term" value="F:4 iron, 4 sulfur cluster binding"/>
    <property type="evidence" value="ECO:0007669"/>
    <property type="project" value="UniProtKB-KW"/>
</dbReference>
<dbReference type="GO" id="GO:0046872">
    <property type="term" value="F:metal ion binding"/>
    <property type="evidence" value="ECO:0007669"/>
    <property type="project" value="UniProtKB-KW"/>
</dbReference>
<dbReference type="Pfam" id="PF02913">
    <property type="entry name" value="FAD-oxidase_C"/>
    <property type="match status" value="1"/>
</dbReference>
<dbReference type="InterPro" id="IPR016171">
    <property type="entry name" value="Vanillyl_alc_oxidase_C-sub2"/>
</dbReference>
<evidence type="ECO:0000256" key="5">
    <source>
        <dbReference type="ARBA" id="ARBA00022827"/>
    </source>
</evidence>
<keyword evidence="3" id="KW-0285">Flavoprotein</keyword>
<keyword evidence="2" id="KW-0004">4Fe-4S</keyword>
<dbReference type="PANTHER" id="PTHR11748:SF119">
    <property type="entry name" value="D-2-HYDROXYGLUTARATE DEHYDROGENASE"/>
    <property type="match status" value="1"/>
</dbReference>
<dbReference type="SUPFAM" id="SSF46548">
    <property type="entry name" value="alpha-helical ferredoxin"/>
    <property type="match status" value="1"/>
</dbReference>
<dbReference type="GO" id="GO:1903457">
    <property type="term" value="P:lactate catabolic process"/>
    <property type="evidence" value="ECO:0007669"/>
    <property type="project" value="TreeGrafter"/>
</dbReference>
<evidence type="ECO:0000259" key="9">
    <source>
        <dbReference type="PROSITE" id="PS51379"/>
    </source>
</evidence>
<dbReference type="InterPro" id="IPR006094">
    <property type="entry name" value="Oxid_FAD_bind_N"/>
</dbReference>
<evidence type="ECO:0000256" key="3">
    <source>
        <dbReference type="ARBA" id="ARBA00022630"/>
    </source>
</evidence>
<keyword evidence="4" id="KW-0479">Metal-binding</keyword>
<dbReference type="Pfam" id="PF01565">
    <property type="entry name" value="FAD_binding_4"/>
    <property type="match status" value="1"/>
</dbReference>
<evidence type="ECO:0000256" key="4">
    <source>
        <dbReference type="ARBA" id="ARBA00022723"/>
    </source>
</evidence>
<dbReference type="InterPro" id="IPR004113">
    <property type="entry name" value="FAD-bd_oxidored_4_C"/>
</dbReference>
<dbReference type="Gene3D" id="3.30.465.10">
    <property type="match status" value="1"/>
</dbReference>
<dbReference type="InterPro" id="IPR036318">
    <property type="entry name" value="FAD-bd_PCMH-like_sf"/>
</dbReference>
<organism evidence="11">
    <name type="scientific">marine metagenome</name>
    <dbReference type="NCBI Taxonomy" id="408172"/>
    <lineage>
        <taxon>unclassified sequences</taxon>
        <taxon>metagenomes</taxon>
        <taxon>ecological metagenomes</taxon>
    </lineage>
</organism>
<accession>A0A381QS63</accession>
<reference evidence="11" key="1">
    <citation type="submission" date="2018-05" db="EMBL/GenBank/DDBJ databases">
        <authorList>
            <person name="Lanie J.A."/>
            <person name="Ng W.-L."/>
            <person name="Kazmierczak K.M."/>
            <person name="Andrzejewski T.M."/>
            <person name="Davidsen T.M."/>
            <person name="Wayne K.J."/>
            <person name="Tettelin H."/>
            <person name="Glass J.I."/>
            <person name="Rusch D."/>
            <person name="Podicherti R."/>
            <person name="Tsui H.-C.T."/>
            <person name="Winkler M.E."/>
        </authorList>
    </citation>
    <scope>NUCLEOTIDE SEQUENCE</scope>
</reference>
<feature type="domain" description="4Fe-4S ferredoxin-type" evidence="9">
    <location>
        <begin position="664"/>
        <end position="697"/>
    </location>
</feature>